<dbReference type="Proteomes" id="UP000657918">
    <property type="component" value="Unassembled WGS sequence"/>
</dbReference>
<feature type="chain" id="PRO_5032915786" evidence="1">
    <location>
        <begin position="26"/>
        <end position="98"/>
    </location>
</feature>
<dbReference type="AlphaFoldDB" id="A0A835N8Y3"/>
<accession>A0A835N8Y3</accession>
<keyword evidence="1" id="KW-0732">Signal</keyword>
<organism evidence="2 3">
    <name type="scientific">Salix dunnii</name>
    <dbReference type="NCBI Taxonomy" id="1413687"/>
    <lineage>
        <taxon>Eukaryota</taxon>
        <taxon>Viridiplantae</taxon>
        <taxon>Streptophyta</taxon>
        <taxon>Embryophyta</taxon>
        <taxon>Tracheophyta</taxon>
        <taxon>Spermatophyta</taxon>
        <taxon>Magnoliopsida</taxon>
        <taxon>eudicotyledons</taxon>
        <taxon>Gunneridae</taxon>
        <taxon>Pentapetalae</taxon>
        <taxon>rosids</taxon>
        <taxon>fabids</taxon>
        <taxon>Malpighiales</taxon>
        <taxon>Salicaceae</taxon>
        <taxon>Saliceae</taxon>
        <taxon>Salix</taxon>
    </lineage>
</organism>
<dbReference type="EMBL" id="JADGMS010000002">
    <property type="protein sequence ID" value="KAF9688462.1"/>
    <property type="molecule type" value="Genomic_DNA"/>
</dbReference>
<sequence>MNAPKINQGVVIALVLAVATDFIHQYSSAAAKKERFLYENSQRGTWEDFTWSFRVQFFMGTLCFGAMRERMMLMLSSKCFGMTFSSSANACGRTAFGF</sequence>
<protein>
    <submittedName>
        <fullName evidence="2">Uncharacterized protein</fullName>
    </submittedName>
</protein>
<evidence type="ECO:0000256" key="1">
    <source>
        <dbReference type="SAM" id="SignalP"/>
    </source>
</evidence>
<evidence type="ECO:0000313" key="3">
    <source>
        <dbReference type="Proteomes" id="UP000657918"/>
    </source>
</evidence>
<evidence type="ECO:0000313" key="2">
    <source>
        <dbReference type="EMBL" id="KAF9688462.1"/>
    </source>
</evidence>
<reference evidence="2 3" key="1">
    <citation type="submission" date="2020-10" db="EMBL/GenBank/DDBJ databases">
        <title>Plant Genome Project.</title>
        <authorList>
            <person name="Zhang R.-G."/>
        </authorList>
    </citation>
    <scope>NUCLEOTIDE SEQUENCE [LARGE SCALE GENOMIC DNA]</scope>
    <source>
        <strain evidence="2">FAFU-HL-1</strain>
        <tissue evidence="2">Leaf</tissue>
    </source>
</reference>
<gene>
    <name evidence="2" type="ORF">SADUNF_Sadunf02G0199600</name>
</gene>
<proteinExistence type="predicted"/>
<feature type="signal peptide" evidence="1">
    <location>
        <begin position="1"/>
        <end position="25"/>
    </location>
</feature>
<comment type="caution">
    <text evidence="2">The sequence shown here is derived from an EMBL/GenBank/DDBJ whole genome shotgun (WGS) entry which is preliminary data.</text>
</comment>
<name>A0A835N8Y3_9ROSI</name>
<keyword evidence="3" id="KW-1185">Reference proteome</keyword>